<evidence type="ECO:0000256" key="3">
    <source>
        <dbReference type="ARBA" id="ARBA00035117"/>
    </source>
</evidence>
<evidence type="ECO:0000313" key="8">
    <source>
        <dbReference type="EMBL" id="AOY79796.2"/>
    </source>
</evidence>
<dbReference type="Gene3D" id="3.10.129.30">
    <property type="entry name" value="Rv0098, thioesterase-like hot dog domain"/>
    <property type="match status" value="1"/>
</dbReference>
<reference evidence="9" key="1">
    <citation type="submission" date="2016-10" db="EMBL/GenBank/DDBJ databases">
        <title>Comparative genomics uncovers the prolific and rare metabolic potential of the cyanobacterial genus Moorea.</title>
        <authorList>
            <person name="Leao T."/>
            <person name="Castelao G."/>
            <person name="Korobeynikov A."/>
            <person name="Monroe E.A."/>
            <person name="Podell S."/>
            <person name="Glukhov E."/>
            <person name="Allen E."/>
            <person name="Gerwick W.H."/>
            <person name="Gerwick L."/>
        </authorList>
    </citation>
    <scope>NUCLEOTIDE SEQUENCE [LARGE SCALE GENOMIC DNA]</scope>
    <source>
        <strain evidence="9">JHB</strain>
    </source>
</reference>
<evidence type="ECO:0000256" key="7">
    <source>
        <dbReference type="ARBA" id="ARBA00048742"/>
    </source>
</evidence>
<gene>
    <name evidence="8" type="ORF">BJP36_07510</name>
</gene>
<dbReference type="EMBL" id="CP017708">
    <property type="protein sequence ID" value="AOY79796.2"/>
    <property type="molecule type" value="Genomic_DNA"/>
</dbReference>
<evidence type="ECO:0000256" key="2">
    <source>
        <dbReference type="ARBA" id="ARBA00023239"/>
    </source>
</evidence>
<dbReference type="GO" id="GO:0006629">
    <property type="term" value="P:lipid metabolic process"/>
    <property type="evidence" value="ECO:0007669"/>
    <property type="project" value="UniProtKB-KW"/>
</dbReference>
<evidence type="ECO:0000256" key="6">
    <source>
        <dbReference type="ARBA" id="ARBA00035448"/>
    </source>
</evidence>
<dbReference type="Proteomes" id="UP000176944">
    <property type="component" value="Chromosome"/>
</dbReference>
<keyword evidence="1" id="KW-0443">Lipid metabolism</keyword>
<name>A0A1D9FWQ3_MOOP1</name>
<accession>A0A1D9FWQ3</accession>
<dbReference type="EC" id="4.3.2.11" evidence="4"/>
<evidence type="ECO:0000256" key="1">
    <source>
        <dbReference type="ARBA" id="ARBA00023098"/>
    </source>
</evidence>
<evidence type="ECO:0000313" key="9">
    <source>
        <dbReference type="Proteomes" id="UP000176944"/>
    </source>
</evidence>
<evidence type="ECO:0000256" key="4">
    <source>
        <dbReference type="ARBA" id="ARBA00035127"/>
    </source>
</evidence>
<comment type="catalytic activity">
    <reaction evidence="7">
        <text>a (3R)-3-[(carboxymethyl)amino]fatty acid + holo-[ACP] + H(+) = a (2E)-enoyl-[ACP] + glycine + H2O</text>
        <dbReference type="Rhea" id="RHEA:74923"/>
        <dbReference type="Rhea" id="RHEA-COMP:9685"/>
        <dbReference type="Rhea" id="RHEA-COMP:9925"/>
        <dbReference type="ChEBI" id="CHEBI:15377"/>
        <dbReference type="ChEBI" id="CHEBI:15378"/>
        <dbReference type="ChEBI" id="CHEBI:57305"/>
        <dbReference type="ChEBI" id="CHEBI:64479"/>
        <dbReference type="ChEBI" id="CHEBI:78784"/>
        <dbReference type="ChEBI" id="CHEBI:193080"/>
        <dbReference type="EC" id="4.3.2.11"/>
    </reaction>
    <physiologicalReaction direction="right-to-left" evidence="7">
        <dbReference type="Rhea" id="RHEA:74925"/>
    </physiologicalReaction>
</comment>
<sequence length="137" mass="16039">MERTWKAKVMPVQKEDFERIDELLLQRTLSPYASKGAIYLQEAYIDFKISDTVGSTLREDKDYVVRGEFSISESCYIDDTGHFNAVEFNICYNQLFYVALAQACSKHLLSSLKELTLDNFYRKQLSNIYITRLESFF</sequence>
<keyword evidence="2" id="KW-0456">Lyase</keyword>
<evidence type="ECO:0000256" key="5">
    <source>
        <dbReference type="ARBA" id="ARBA00035169"/>
    </source>
</evidence>
<comment type="similarity">
    <text evidence="3">Belongs to the FcoT family.</text>
</comment>
<dbReference type="AlphaFoldDB" id="A0A1D9FWQ3"/>
<dbReference type="Pfam" id="PF10862">
    <property type="entry name" value="FcoT"/>
    <property type="match status" value="1"/>
</dbReference>
<organism evidence="8 9">
    <name type="scientific">Moorena producens (strain JHB)</name>
    <dbReference type="NCBI Taxonomy" id="1454205"/>
    <lineage>
        <taxon>Bacteria</taxon>
        <taxon>Bacillati</taxon>
        <taxon>Cyanobacteriota</taxon>
        <taxon>Cyanophyceae</taxon>
        <taxon>Coleofasciculales</taxon>
        <taxon>Coleofasciculaceae</taxon>
        <taxon>Moorena</taxon>
    </lineage>
</organism>
<protein>
    <recommendedName>
        <fullName evidence="5">(2E)-enoyl-[ACP] glycyltransferase</fullName>
        <ecNumber evidence="4">4.3.2.11</ecNumber>
    </recommendedName>
    <alternativeName>
        <fullName evidence="6">(2E)-unsaturated fatty acyl-[ACP] glycyltransferase</fullName>
    </alternativeName>
</protein>
<dbReference type="InterPro" id="IPR022598">
    <property type="entry name" value="FcoT_ThioEstase"/>
</dbReference>
<dbReference type="GO" id="GO:0016829">
    <property type="term" value="F:lyase activity"/>
    <property type="evidence" value="ECO:0007669"/>
    <property type="project" value="UniProtKB-KW"/>
</dbReference>
<proteinExistence type="inferred from homology"/>
<dbReference type="InterPro" id="IPR043064">
    <property type="entry name" value="FcoT_ThioEstase_Rv0098-like_sf"/>
</dbReference>